<gene>
    <name evidence="1" type="ORF">MGR_1528</name>
</gene>
<proteinExistence type="predicted"/>
<dbReference type="AlphaFoldDB" id="A4TZ14"/>
<name>A4TZ14_9PROT</name>
<evidence type="ECO:0000313" key="1">
    <source>
        <dbReference type="EMBL" id="CAM75871.1"/>
    </source>
</evidence>
<dbReference type="EMBL" id="CU459003">
    <property type="protein sequence ID" value="CAM75871.1"/>
    <property type="molecule type" value="Genomic_DNA"/>
</dbReference>
<protein>
    <submittedName>
        <fullName evidence="1">Uncharacterized protein</fullName>
    </submittedName>
</protein>
<organism evidence="1">
    <name type="scientific">Magnetospirillum gryphiswaldense</name>
    <dbReference type="NCBI Taxonomy" id="55518"/>
    <lineage>
        <taxon>Bacteria</taxon>
        <taxon>Pseudomonadati</taxon>
        <taxon>Pseudomonadota</taxon>
        <taxon>Alphaproteobacteria</taxon>
        <taxon>Rhodospirillales</taxon>
        <taxon>Rhodospirillaceae</taxon>
        <taxon>Magnetospirillum</taxon>
    </lineage>
</organism>
<reference evidence="1" key="1">
    <citation type="journal article" date="2007" name="J. Bacteriol.">
        <title>Comparative genome analysis of four magnetotactic bacteria reveals a complex set of group-specific genes implicated in magnetosome biomineralization and function.</title>
        <authorList>
            <person name="Richter M."/>
            <person name="Kube M."/>
            <person name="Bazylinski D.A."/>
            <person name="Lombardot T."/>
            <person name="Gloeckner F.O."/>
            <person name="Reinhardt R."/>
            <person name="Schueler D."/>
        </authorList>
    </citation>
    <scope>NUCLEOTIDE SEQUENCE</scope>
    <source>
        <strain evidence="1">MSR-1</strain>
    </source>
</reference>
<accession>A4TZ14</accession>
<sequence>MGEYLTAIRWGQAKREVIANWPLISQKFCETTIRQIWLELKASGRVTCSQSNFYAQVKAHLTPEQPSSSPSTGRDLVALAASPLPVTVTVNRQNVAYPTSPVEAGPTATFAHNARADLDEQW</sequence>